<reference evidence="1" key="1">
    <citation type="submission" date="2022-11" db="EMBL/GenBank/DDBJ databases">
        <title>beta-Carotene-producing bacterium, Jeongeuplla avenae sp. nov., alleviates the salt stress of Arabidopsis seedlings.</title>
        <authorList>
            <person name="Jiang L."/>
            <person name="Lee J."/>
        </authorList>
    </citation>
    <scope>NUCLEOTIDE SEQUENCE</scope>
    <source>
        <strain evidence="1">DY_R2A_6</strain>
    </source>
</reference>
<name>A0ACD4NI84_9HYPH</name>
<sequence>MIRAAIFRPALLGLAAGALLALGAGAATAGWMHYGESILVSLASGAWATCF</sequence>
<proteinExistence type="predicted"/>
<organism evidence="1 2">
    <name type="scientific">Antarcticirhabdus aurantiaca</name>
    <dbReference type="NCBI Taxonomy" id="2606717"/>
    <lineage>
        <taxon>Bacteria</taxon>
        <taxon>Pseudomonadati</taxon>
        <taxon>Pseudomonadota</taxon>
        <taxon>Alphaproteobacteria</taxon>
        <taxon>Hyphomicrobiales</taxon>
        <taxon>Aurantimonadaceae</taxon>
        <taxon>Antarcticirhabdus</taxon>
    </lineage>
</organism>
<keyword evidence="2" id="KW-1185">Reference proteome</keyword>
<evidence type="ECO:0000313" key="1">
    <source>
        <dbReference type="EMBL" id="WAJ26510.1"/>
    </source>
</evidence>
<accession>A0ACD4NI84</accession>
<evidence type="ECO:0000313" key="2">
    <source>
        <dbReference type="Proteomes" id="UP001163223"/>
    </source>
</evidence>
<gene>
    <name evidence="1" type="ORF">OXU80_16695</name>
</gene>
<protein>
    <submittedName>
        <fullName evidence="1">Uncharacterized protein</fullName>
    </submittedName>
</protein>
<dbReference type="EMBL" id="CP113520">
    <property type="protein sequence ID" value="WAJ26510.1"/>
    <property type="molecule type" value="Genomic_DNA"/>
</dbReference>
<dbReference type="Proteomes" id="UP001163223">
    <property type="component" value="Chromosome"/>
</dbReference>